<dbReference type="InterPro" id="IPR026002">
    <property type="entry name" value="ATC_hydrolase-like"/>
</dbReference>
<dbReference type="Pfam" id="PF14196">
    <property type="entry name" value="ATC_hydrolase"/>
    <property type="match status" value="1"/>
</dbReference>
<dbReference type="HOGENOM" id="CLU_136139_0_0_7"/>
<dbReference type="AlphaFoldDB" id="C7LXL2"/>
<proteinExistence type="predicted"/>
<dbReference type="Proteomes" id="UP000002216">
    <property type="component" value="Chromosome"/>
</dbReference>
<gene>
    <name evidence="1" type="ordered locus">Dbac_3173</name>
</gene>
<dbReference type="eggNOG" id="COG2345">
    <property type="taxonomic scope" value="Bacteria"/>
</dbReference>
<accession>C7LXL2</accession>
<reference evidence="1 2" key="1">
    <citation type="journal article" date="2009" name="Stand. Genomic Sci.">
        <title>Complete genome sequence of Desulfomicrobium baculatum type strain (X).</title>
        <authorList>
            <person name="Copeland A."/>
            <person name="Spring S."/>
            <person name="Goker M."/>
            <person name="Schneider S."/>
            <person name="Lapidus A."/>
            <person name="Del Rio T.G."/>
            <person name="Tice H."/>
            <person name="Cheng J.F."/>
            <person name="Chen F."/>
            <person name="Nolan M."/>
            <person name="Bruce D."/>
            <person name="Goodwin L."/>
            <person name="Pitluck S."/>
            <person name="Ivanova N."/>
            <person name="Mavrommatis K."/>
            <person name="Ovchinnikova G."/>
            <person name="Pati A."/>
            <person name="Chen A."/>
            <person name="Palaniappan K."/>
            <person name="Land M."/>
            <person name="Hauser L."/>
            <person name="Chang Y.J."/>
            <person name="Jeffries C.C."/>
            <person name="Meincke L."/>
            <person name="Sims D."/>
            <person name="Brettin T."/>
            <person name="Detter J.C."/>
            <person name="Han C."/>
            <person name="Chain P."/>
            <person name="Bristow J."/>
            <person name="Eisen J.A."/>
            <person name="Markowitz V."/>
            <person name="Hugenholtz P."/>
            <person name="Kyrpides N.C."/>
            <person name="Klenk H.P."/>
            <person name="Lucas S."/>
        </authorList>
    </citation>
    <scope>NUCLEOTIDE SEQUENCE [LARGE SCALE GENOMIC DNA]</scope>
    <source>
        <strain evidence="2">DSM 4028 / VKM B-1378 / X</strain>
    </source>
</reference>
<evidence type="ECO:0000313" key="2">
    <source>
        <dbReference type="Proteomes" id="UP000002216"/>
    </source>
</evidence>
<organism evidence="1 2">
    <name type="scientific">Desulfomicrobium baculatum (strain DSM 4028 / VKM B-1378 / X)</name>
    <name type="common">Desulfovibrio baculatus</name>
    <dbReference type="NCBI Taxonomy" id="525897"/>
    <lineage>
        <taxon>Bacteria</taxon>
        <taxon>Pseudomonadati</taxon>
        <taxon>Thermodesulfobacteriota</taxon>
        <taxon>Desulfovibrionia</taxon>
        <taxon>Desulfovibrionales</taxon>
        <taxon>Desulfomicrobiaceae</taxon>
        <taxon>Desulfomicrobium</taxon>
    </lineage>
</organism>
<protein>
    <recommendedName>
        <fullName evidence="3">L-2-amino-thiazoline-4-carboxylic acid hydrolase</fullName>
    </recommendedName>
</protein>
<evidence type="ECO:0000313" key="1">
    <source>
        <dbReference type="EMBL" id="ACU91248.1"/>
    </source>
</evidence>
<keyword evidence="2" id="KW-1185">Reference proteome</keyword>
<dbReference type="STRING" id="525897.Dbac_3173"/>
<name>C7LXL2_DESBD</name>
<dbReference type="EMBL" id="CP001629">
    <property type="protein sequence ID" value="ACU91248.1"/>
    <property type="molecule type" value="Genomic_DNA"/>
</dbReference>
<dbReference type="KEGG" id="dba:Dbac_3173"/>
<evidence type="ECO:0008006" key="3">
    <source>
        <dbReference type="Google" id="ProtNLM"/>
    </source>
</evidence>
<sequence length="150" mass="16575">MIAARTAQAGLVARIWNSLLENMSPESAKKILTAAIQADAMTAGQAFARQAPHGPTLEHFATILERWKEDDALTIRDVRLAASTLTFTVTDCAYARAYAGMGLNPELGFILSCARDEPFANGYSPCLSMRRSQTIMQDHPCCQFTFTWRE</sequence>